<feature type="transmembrane region" description="Helical" evidence="9">
    <location>
        <begin position="108"/>
        <end position="125"/>
    </location>
</feature>
<evidence type="ECO:0000313" key="11">
    <source>
        <dbReference type="Proteomes" id="UP000235598"/>
    </source>
</evidence>
<comment type="subcellular location">
    <subcellularLocation>
        <location evidence="1 8">Cell membrane</location>
        <topology evidence="1 8">Multi-pass membrane protein</topology>
    </subcellularLocation>
</comment>
<dbReference type="PIRSF" id="PIRSF016661">
    <property type="entry name" value="BioY"/>
    <property type="match status" value="1"/>
</dbReference>
<evidence type="ECO:0000256" key="3">
    <source>
        <dbReference type="ARBA" id="ARBA00022448"/>
    </source>
</evidence>
<evidence type="ECO:0000256" key="7">
    <source>
        <dbReference type="ARBA" id="ARBA00023136"/>
    </source>
</evidence>
<organism evidence="10 11">
    <name type="scientific">Brevibacterium paucivorans</name>
    <dbReference type="NCBI Taxonomy" id="170994"/>
    <lineage>
        <taxon>Bacteria</taxon>
        <taxon>Bacillati</taxon>
        <taxon>Actinomycetota</taxon>
        <taxon>Actinomycetes</taxon>
        <taxon>Micrococcales</taxon>
        <taxon>Brevibacteriaceae</taxon>
        <taxon>Brevibacterium</taxon>
    </lineage>
</organism>
<feature type="transmembrane region" description="Helical" evidence="9">
    <location>
        <begin position="137"/>
        <end position="161"/>
    </location>
</feature>
<evidence type="ECO:0000256" key="6">
    <source>
        <dbReference type="ARBA" id="ARBA00022989"/>
    </source>
</evidence>
<dbReference type="Pfam" id="PF02632">
    <property type="entry name" value="BioY"/>
    <property type="match status" value="1"/>
</dbReference>
<dbReference type="GO" id="GO:0005886">
    <property type="term" value="C:plasma membrane"/>
    <property type="evidence" value="ECO:0007669"/>
    <property type="project" value="UniProtKB-SubCell"/>
</dbReference>
<dbReference type="EMBL" id="PNHK01000003">
    <property type="protein sequence ID" value="PMD05334.1"/>
    <property type="molecule type" value="Genomic_DNA"/>
</dbReference>
<evidence type="ECO:0000256" key="1">
    <source>
        <dbReference type="ARBA" id="ARBA00004651"/>
    </source>
</evidence>
<dbReference type="Gene3D" id="1.10.1760.20">
    <property type="match status" value="1"/>
</dbReference>
<dbReference type="OrthoDB" id="1496139at2"/>
<evidence type="ECO:0000256" key="2">
    <source>
        <dbReference type="ARBA" id="ARBA00010692"/>
    </source>
</evidence>
<name>A0A2N6VMI3_9MICO</name>
<proteinExistence type="inferred from homology"/>
<dbReference type="AlphaFoldDB" id="A0A2N6VMI3"/>
<dbReference type="PANTHER" id="PTHR34295">
    <property type="entry name" value="BIOTIN TRANSPORTER BIOY"/>
    <property type="match status" value="1"/>
</dbReference>
<feature type="transmembrane region" description="Helical" evidence="9">
    <location>
        <begin position="188"/>
        <end position="206"/>
    </location>
</feature>
<dbReference type="Proteomes" id="UP000235598">
    <property type="component" value="Unassembled WGS sequence"/>
</dbReference>
<protein>
    <recommendedName>
        <fullName evidence="8">Biotin transporter</fullName>
    </recommendedName>
</protein>
<keyword evidence="6 9" id="KW-1133">Transmembrane helix</keyword>
<keyword evidence="7 8" id="KW-0472">Membrane</keyword>
<keyword evidence="5 9" id="KW-0812">Transmembrane</keyword>
<gene>
    <name evidence="10" type="ORF">CJ199_09060</name>
</gene>
<reference evidence="10 11" key="1">
    <citation type="submission" date="2017-09" db="EMBL/GenBank/DDBJ databases">
        <title>Bacterial strain isolated from the female urinary microbiota.</title>
        <authorList>
            <person name="Thomas-White K."/>
            <person name="Kumar N."/>
            <person name="Forster S."/>
            <person name="Putonti C."/>
            <person name="Lawley T."/>
            <person name="Wolfe A.J."/>
        </authorList>
    </citation>
    <scope>NUCLEOTIDE SEQUENCE [LARGE SCALE GENOMIC DNA]</scope>
    <source>
        <strain evidence="10 11">UMB1301</strain>
    </source>
</reference>
<feature type="transmembrane region" description="Helical" evidence="9">
    <location>
        <begin position="24"/>
        <end position="44"/>
    </location>
</feature>
<accession>A0A2N6VMI3</accession>
<evidence type="ECO:0000256" key="5">
    <source>
        <dbReference type="ARBA" id="ARBA00022692"/>
    </source>
</evidence>
<evidence type="ECO:0000313" key="10">
    <source>
        <dbReference type="EMBL" id="PMD05334.1"/>
    </source>
</evidence>
<dbReference type="InterPro" id="IPR003784">
    <property type="entry name" value="BioY"/>
</dbReference>
<feature type="transmembrane region" description="Helical" evidence="9">
    <location>
        <begin position="56"/>
        <end position="73"/>
    </location>
</feature>
<keyword evidence="4 8" id="KW-1003">Cell membrane</keyword>
<comment type="similarity">
    <text evidence="2 8">Belongs to the BioY family.</text>
</comment>
<evidence type="ECO:0000256" key="9">
    <source>
        <dbReference type="SAM" id="Phobius"/>
    </source>
</evidence>
<evidence type="ECO:0000256" key="4">
    <source>
        <dbReference type="ARBA" id="ARBA00022475"/>
    </source>
</evidence>
<evidence type="ECO:0000256" key="8">
    <source>
        <dbReference type="PIRNR" id="PIRNR016661"/>
    </source>
</evidence>
<comment type="caution">
    <text evidence="10">The sequence shown here is derived from an EMBL/GenBank/DDBJ whole genome shotgun (WGS) entry which is preliminary data.</text>
</comment>
<sequence>MYKENEMSTSTSTEARRAPQARSVGMDVAYIAVFAALIWVSALIPPIPVGGVGVPITVQTLTIAISGMILGAWRGFAATGLYLVLGLIGLPVFAGGSGGLGALAGPSAGYLVSFPFFAGLIGLLAQMSVKKLTGVKLWLALVGAALVARYLIVWPIGAFGIHFNADVPLGAAFLADIPFWPGDLVKNILAGAIALMVHRAFPTVLVRR</sequence>
<dbReference type="PANTHER" id="PTHR34295:SF4">
    <property type="entry name" value="BIOTIN TRANSPORTER BIOY-RELATED"/>
    <property type="match status" value="1"/>
</dbReference>
<dbReference type="GO" id="GO:0015225">
    <property type="term" value="F:biotin transmembrane transporter activity"/>
    <property type="evidence" value="ECO:0007669"/>
    <property type="project" value="UniProtKB-UniRule"/>
</dbReference>
<keyword evidence="3 8" id="KW-0813">Transport</keyword>
<feature type="transmembrane region" description="Helical" evidence="9">
    <location>
        <begin position="80"/>
        <end position="102"/>
    </location>
</feature>